<reference evidence="9 10" key="1">
    <citation type="submission" date="2016-10" db="EMBL/GenBank/DDBJ databases">
        <authorList>
            <person name="de Groot N.N."/>
        </authorList>
    </citation>
    <scope>NUCLEOTIDE SEQUENCE [LARGE SCALE GENOMIC DNA]</scope>
    <source>
        <strain evidence="9 10">DSM 569</strain>
    </source>
</reference>
<dbReference type="Proteomes" id="UP000183404">
    <property type="component" value="Unassembled WGS sequence"/>
</dbReference>
<comment type="subcellular location">
    <subcellularLocation>
        <location evidence="1">Cell membrane</location>
        <topology evidence="1">Multi-pass membrane protein</topology>
    </subcellularLocation>
</comment>
<keyword evidence="4" id="KW-0762">Sugar transport</keyword>
<evidence type="ECO:0000256" key="7">
    <source>
        <dbReference type="ARBA" id="ARBA00022989"/>
    </source>
</evidence>
<dbReference type="InterPro" id="IPR004700">
    <property type="entry name" value="PTS_IIC_man"/>
</dbReference>
<protein>
    <submittedName>
        <fullName evidence="9">PTS system, mannose-specific IIC component</fullName>
    </submittedName>
</protein>
<evidence type="ECO:0000256" key="3">
    <source>
        <dbReference type="ARBA" id="ARBA00022475"/>
    </source>
</evidence>
<dbReference type="GO" id="GO:0005886">
    <property type="term" value="C:plasma membrane"/>
    <property type="evidence" value="ECO:0007669"/>
    <property type="project" value="UniProtKB-SubCell"/>
</dbReference>
<accession>A0A1G7J9S1</accession>
<evidence type="ECO:0000256" key="1">
    <source>
        <dbReference type="ARBA" id="ARBA00004651"/>
    </source>
</evidence>
<dbReference type="AlphaFoldDB" id="A0A1G7J9S1"/>
<evidence type="ECO:0000313" key="9">
    <source>
        <dbReference type="EMBL" id="SDF21645.1"/>
    </source>
</evidence>
<sequence length="259" mass="27588">MDQQITLSAGQAALIALWVAIVEARALGYSTLMLRFTPMMTGLIVGIVLHNIPTAMTVTAAIQLIYMGLIAPGGTMPSEPAVATAIAVPVAILAKLSPEAAIAVAVPIGLLGSYLYTFRFFINTFVVRLANKFADQLNERGITFSIVVLPIIVSLVIFFPTIFIALYKGTPLIAALVKTVSAGKVFHMLSVIGGGLPALGIALTLTVIGKRKFVVFFLLAYFMTVILKPLNVNTVTYAVLGGIIAYLYVMLASPQQVEE</sequence>
<evidence type="ECO:0000256" key="2">
    <source>
        <dbReference type="ARBA" id="ARBA00022448"/>
    </source>
</evidence>
<name>A0A1G7J9S1_THETY</name>
<dbReference type="PROSITE" id="PS51106">
    <property type="entry name" value="PTS_EIIC_TYPE_4"/>
    <property type="match status" value="1"/>
</dbReference>
<proteinExistence type="predicted"/>
<keyword evidence="8" id="KW-0472">Membrane</keyword>
<organism evidence="9 10">
    <name type="scientific">Thermoanaerobacter thermohydrosulfuricus</name>
    <name type="common">Clostridium thermohydrosulfuricum</name>
    <dbReference type="NCBI Taxonomy" id="1516"/>
    <lineage>
        <taxon>Bacteria</taxon>
        <taxon>Bacillati</taxon>
        <taxon>Bacillota</taxon>
        <taxon>Clostridia</taxon>
        <taxon>Thermoanaerobacterales</taxon>
        <taxon>Thermoanaerobacteraceae</taxon>
        <taxon>Thermoanaerobacter</taxon>
    </lineage>
</organism>
<evidence type="ECO:0000256" key="4">
    <source>
        <dbReference type="ARBA" id="ARBA00022597"/>
    </source>
</evidence>
<keyword evidence="5" id="KW-0598">Phosphotransferase system</keyword>
<evidence type="ECO:0000256" key="6">
    <source>
        <dbReference type="ARBA" id="ARBA00022692"/>
    </source>
</evidence>
<dbReference type="RefSeq" id="WP_003869391.1">
    <property type="nucleotide sequence ID" value="NZ_FNBS01000006.1"/>
</dbReference>
<evidence type="ECO:0000256" key="8">
    <source>
        <dbReference type="ARBA" id="ARBA00023136"/>
    </source>
</evidence>
<dbReference type="Pfam" id="PF03609">
    <property type="entry name" value="EII-Sor"/>
    <property type="match status" value="1"/>
</dbReference>
<evidence type="ECO:0000256" key="5">
    <source>
        <dbReference type="ARBA" id="ARBA00022683"/>
    </source>
</evidence>
<dbReference type="EMBL" id="FNBS01000006">
    <property type="protein sequence ID" value="SDF21645.1"/>
    <property type="molecule type" value="Genomic_DNA"/>
</dbReference>
<keyword evidence="7" id="KW-1133">Transmembrane helix</keyword>
<keyword evidence="2" id="KW-0813">Transport</keyword>
<dbReference type="GO" id="GO:0009401">
    <property type="term" value="P:phosphoenolpyruvate-dependent sugar phosphotransferase system"/>
    <property type="evidence" value="ECO:0007669"/>
    <property type="project" value="UniProtKB-KW"/>
</dbReference>
<gene>
    <name evidence="9" type="ORF">SAMN04244560_00422</name>
</gene>
<keyword evidence="3" id="KW-1003">Cell membrane</keyword>
<keyword evidence="6" id="KW-0812">Transmembrane</keyword>
<evidence type="ECO:0000313" key="10">
    <source>
        <dbReference type="Proteomes" id="UP000183404"/>
    </source>
</evidence>